<feature type="compositionally biased region" description="Basic and acidic residues" evidence="1">
    <location>
        <begin position="59"/>
        <end position="70"/>
    </location>
</feature>
<sequence length="80" mass="9026">MATISDERDINRISLKNVQNVGFSAEHSWLYIKTSESDYYFVTSNNNRIKKGKQPIEKALDSSEANDKLDQLISDASDGN</sequence>
<accession>A0A1H5ZJN0</accession>
<organism evidence="2 3">
    <name type="scientific">Halobellus limi</name>
    <dbReference type="NCBI Taxonomy" id="699433"/>
    <lineage>
        <taxon>Archaea</taxon>
        <taxon>Methanobacteriati</taxon>
        <taxon>Methanobacteriota</taxon>
        <taxon>Stenosarchaea group</taxon>
        <taxon>Halobacteria</taxon>
        <taxon>Halobacteriales</taxon>
        <taxon>Haloferacaceae</taxon>
        <taxon>Halobellus</taxon>
    </lineage>
</organism>
<reference evidence="2 3" key="1">
    <citation type="submission" date="2016-10" db="EMBL/GenBank/DDBJ databases">
        <authorList>
            <person name="de Groot N.N."/>
        </authorList>
    </citation>
    <scope>NUCLEOTIDE SEQUENCE [LARGE SCALE GENOMIC DNA]</scope>
    <source>
        <strain evidence="2 3">CGMCC 1.10331</strain>
    </source>
</reference>
<keyword evidence="3" id="KW-1185">Reference proteome</keyword>
<dbReference type="EMBL" id="FNVN01000002">
    <property type="protein sequence ID" value="SEG36421.1"/>
    <property type="molecule type" value="Genomic_DNA"/>
</dbReference>
<dbReference type="OrthoDB" id="346282at2157"/>
<evidence type="ECO:0000256" key="1">
    <source>
        <dbReference type="SAM" id="MobiDB-lite"/>
    </source>
</evidence>
<dbReference type="GeneID" id="39858547"/>
<evidence type="ECO:0000313" key="3">
    <source>
        <dbReference type="Proteomes" id="UP000236740"/>
    </source>
</evidence>
<protein>
    <submittedName>
        <fullName evidence="2">Uncharacterized protein</fullName>
    </submittedName>
</protein>
<name>A0A1H5ZJN0_9EURY</name>
<feature type="region of interest" description="Disordered" evidence="1">
    <location>
        <begin position="59"/>
        <end position="80"/>
    </location>
</feature>
<proteinExistence type="predicted"/>
<gene>
    <name evidence="2" type="ORF">SAMN04488133_2027</name>
</gene>
<dbReference type="AlphaFoldDB" id="A0A1H5ZJN0"/>
<dbReference type="RefSeq" id="WP_136361854.1">
    <property type="nucleotide sequence ID" value="NZ_CP031311.1"/>
</dbReference>
<dbReference type="Proteomes" id="UP000236740">
    <property type="component" value="Unassembled WGS sequence"/>
</dbReference>
<evidence type="ECO:0000313" key="2">
    <source>
        <dbReference type="EMBL" id="SEG36421.1"/>
    </source>
</evidence>